<evidence type="ECO:0000256" key="6">
    <source>
        <dbReference type="ARBA" id="ARBA00023125"/>
    </source>
</evidence>
<evidence type="ECO:0000256" key="1">
    <source>
        <dbReference type="ARBA" id="ARBA00004496"/>
    </source>
</evidence>
<dbReference type="STRING" id="1385511.GCA_000425225_00794"/>
<evidence type="ECO:0000256" key="5">
    <source>
        <dbReference type="ARBA" id="ARBA00023015"/>
    </source>
</evidence>
<dbReference type="SMART" id="SM00448">
    <property type="entry name" value="REC"/>
    <property type="match status" value="1"/>
</dbReference>
<keyword evidence="8" id="KW-0804">Transcription</keyword>
<reference evidence="11 12" key="1">
    <citation type="submission" date="2013-08" db="EMBL/GenBank/DDBJ databases">
        <authorList>
            <person name="Huang J."/>
            <person name="Wang G."/>
        </authorList>
    </citation>
    <scope>NUCLEOTIDE SEQUENCE [LARGE SCALE GENOMIC DNA]</scope>
    <source>
        <strain evidence="11 12">BH030004</strain>
    </source>
</reference>
<dbReference type="InterPro" id="IPR051271">
    <property type="entry name" value="2C-system_Tx_regulators"/>
</dbReference>
<dbReference type="eggNOG" id="COG4565">
    <property type="taxonomic scope" value="Bacteria"/>
</dbReference>
<dbReference type="Pfam" id="PF00072">
    <property type="entry name" value="Response_reg"/>
    <property type="match status" value="1"/>
</dbReference>
<dbReference type="AlphaFoldDB" id="A0A0A5GGU7"/>
<keyword evidence="6" id="KW-0238">DNA-binding</keyword>
<evidence type="ECO:0000256" key="2">
    <source>
        <dbReference type="ARBA" id="ARBA00022490"/>
    </source>
</evidence>
<dbReference type="PANTHER" id="PTHR45526">
    <property type="entry name" value="TRANSCRIPTIONAL REGULATORY PROTEIN DPIA"/>
    <property type="match status" value="1"/>
</dbReference>
<keyword evidence="7" id="KW-0010">Activator</keyword>
<evidence type="ECO:0000256" key="4">
    <source>
        <dbReference type="ARBA" id="ARBA00023012"/>
    </source>
</evidence>
<dbReference type="InterPro" id="IPR001789">
    <property type="entry name" value="Sig_transdc_resp-reg_receiver"/>
</dbReference>
<evidence type="ECO:0000256" key="3">
    <source>
        <dbReference type="ARBA" id="ARBA00022553"/>
    </source>
</evidence>
<sequence>MRAVIAEDDFRVLRIQEQFLEKIDDVRVVGKALNAQETLQALEENEVDLLLLDIYMPDQLGIDLIPDIRKKFPTVDIIIISAATDKEFLEACLRNGVFSYLIKPVSLEKFTEVIQAYKEQNSQIQSKEEFDQAFADKMFGLKKQESDSFPQEELPKGVDPLTLEKVMDVLHQNKEGLTADSVAQQMGASRTTARRYLEYLISVKKVQAELEYGVVGRPERIYSSK</sequence>
<evidence type="ECO:0000313" key="12">
    <source>
        <dbReference type="Proteomes" id="UP000030403"/>
    </source>
</evidence>
<evidence type="ECO:0000259" key="10">
    <source>
        <dbReference type="PROSITE" id="PS50110"/>
    </source>
</evidence>
<dbReference type="GO" id="GO:0000156">
    <property type="term" value="F:phosphorelay response regulator activity"/>
    <property type="evidence" value="ECO:0007669"/>
    <property type="project" value="TreeGrafter"/>
</dbReference>
<dbReference type="InterPro" id="IPR048714">
    <property type="entry name" value="DpiA-like_HTH"/>
</dbReference>
<organism evidence="11 12">
    <name type="scientific">Pontibacillus marinus BH030004 = DSM 16465</name>
    <dbReference type="NCBI Taxonomy" id="1385511"/>
    <lineage>
        <taxon>Bacteria</taxon>
        <taxon>Bacillati</taxon>
        <taxon>Bacillota</taxon>
        <taxon>Bacilli</taxon>
        <taxon>Bacillales</taxon>
        <taxon>Bacillaceae</taxon>
        <taxon>Pontibacillus</taxon>
    </lineage>
</organism>
<keyword evidence="4" id="KW-0902">Two-component regulatory system</keyword>
<dbReference type="PANTHER" id="PTHR45526:SF6">
    <property type="entry name" value="TRANSCRIPTIONAL REGULATORY PROTEIN CITT"/>
    <property type="match status" value="1"/>
</dbReference>
<keyword evidence="2" id="KW-0963">Cytoplasm</keyword>
<dbReference type="PROSITE" id="PS50110">
    <property type="entry name" value="RESPONSE_REGULATORY"/>
    <property type="match status" value="1"/>
</dbReference>
<dbReference type="GO" id="GO:0003677">
    <property type="term" value="F:DNA binding"/>
    <property type="evidence" value="ECO:0007669"/>
    <property type="project" value="UniProtKB-KW"/>
</dbReference>
<evidence type="ECO:0000256" key="9">
    <source>
        <dbReference type="PROSITE-ProRule" id="PRU00169"/>
    </source>
</evidence>
<keyword evidence="5" id="KW-0805">Transcription regulation</keyword>
<protein>
    <submittedName>
        <fullName evidence="11">Transcriptional regulator</fullName>
    </submittedName>
</protein>
<dbReference type="GO" id="GO:0003700">
    <property type="term" value="F:DNA-binding transcription factor activity"/>
    <property type="evidence" value="ECO:0007669"/>
    <property type="project" value="InterPro"/>
</dbReference>
<dbReference type="InterPro" id="IPR011006">
    <property type="entry name" value="CheY-like_superfamily"/>
</dbReference>
<accession>A0A0A5GGU7</accession>
<name>A0A0A5GGU7_9BACI</name>
<gene>
    <name evidence="11" type="ORF">N783_11130</name>
</gene>
<feature type="domain" description="Response regulatory" evidence="10">
    <location>
        <begin position="2"/>
        <end position="118"/>
    </location>
</feature>
<dbReference type="Gene3D" id="3.40.50.2300">
    <property type="match status" value="1"/>
</dbReference>
<dbReference type="Pfam" id="PF20714">
    <property type="entry name" value="HTH_64"/>
    <property type="match status" value="1"/>
</dbReference>
<dbReference type="Proteomes" id="UP000030403">
    <property type="component" value="Unassembled WGS sequence"/>
</dbReference>
<dbReference type="InterPro" id="IPR024187">
    <property type="entry name" value="Sig_transdc_resp-reg_cit/mal"/>
</dbReference>
<evidence type="ECO:0000256" key="7">
    <source>
        <dbReference type="ARBA" id="ARBA00023159"/>
    </source>
</evidence>
<evidence type="ECO:0000256" key="8">
    <source>
        <dbReference type="ARBA" id="ARBA00023163"/>
    </source>
</evidence>
<dbReference type="SUPFAM" id="SSF52172">
    <property type="entry name" value="CheY-like"/>
    <property type="match status" value="1"/>
</dbReference>
<keyword evidence="3 9" id="KW-0597">Phosphoprotein</keyword>
<comment type="subcellular location">
    <subcellularLocation>
        <location evidence="1">Cytoplasm</location>
    </subcellularLocation>
</comment>
<proteinExistence type="predicted"/>
<evidence type="ECO:0000313" key="11">
    <source>
        <dbReference type="EMBL" id="KGX91234.1"/>
    </source>
</evidence>
<dbReference type="GO" id="GO:0005737">
    <property type="term" value="C:cytoplasm"/>
    <property type="evidence" value="ECO:0007669"/>
    <property type="project" value="UniProtKB-SubCell"/>
</dbReference>
<comment type="caution">
    <text evidence="11">The sequence shown here is derived from an EMBL/GenBank/DDBJ whole genome shotgun (WGS) entry which is preliminary data.</text>
</comment>
<dbReference type="EMBL" id="AVPF01000003">
    <property type="protein sequence ID" value="KGX91234.1"/>
    <property type="molecule type" value="Genomic_DNA"/>
</dbReference>
<dbReference type="PIRSF" id="PIRSF006171">
    <property type="entry name" value="RR_citrat_malat"/>
    <property type="match status" value="1"/>
</dbReference>
<feature type="modified residue" description="4-aspartylphosphate" evidence="9">
    <location>
        <position position="53"/>
    </location>
</feature>
<keyword evidence="12" id="KW-1185">Reference proteome</keyword>